<organism evidence="2 3">
    <name type="scientific">Nonomuraea rosea</name>
    <dbReference type="NCBI Taxonomy" id="638574"/>
    <lineage>
        <taxon>Bacteria</taxon>
        <taxon>Bacillati</taxon>
        <taxon>Actinomycetota</taxon>
        <taxon>Actinomycetes</taxon>
        <taxon>Streptosporangiales</taxon>
        <taxon>Streptosporangiaceae</taxon>
        <taxon>Nonomuraea</taxon>
    </lineage>
</organism>
<accession>A0ABP6XLH3</accession>
<name>A0ABP6XLH3_9ACTN</name>
<feature type="transmembrane region" description="Helical" evidence="1">
    <location>
        <begin position="35"/>
        <end position="53"/>
    </location>
</feature>
<dbReference type="RefSeq" id="WP_345566353.1">
    <property type="nucleotide sequence ID" value="NZ_BAABDQ010000013.1"/>
</dbReference>
<reference evidence="3" key="1">
    <citation type="journal article" date="2019" name="Int. J. Syst. Evol. Microbiol.">
        <title>The Global Catalogue of Microorganisms (GCM) 10K type strain sequencing project: providing services to taxonomists for standard genome sequencing and annotation.</title>
        <authorList>
            <consortium name="The Broad Institute Genomics Platform"/>
            <consortium name="The Broad Institute Genome Sequencing Center for Infectious Disease"/>
            <person name="Wu L."/>
            <person name="Ma J."/>
        </authorList>
    </citation>
    <scope>NUCLEOTIDE SEQUENCE [LARGE SCALE GENOMIC DNA]</scope>
    <source>
        <strain evidence="3">JCM 17326</strain>
    </source>
</reference>
<evidence type="ECO:0000313" key="2">
    <source>
        <dbReference type="EMBL" id="GAA3568356.1"/>
    </source>
</evidence>
<comment type="caution">
    <text evidence="2">The sequence shown here is derived from an EMBL/GenBank/DDBJ whole genome shotgun (WGS) entry which is preliminary data.</text>
</comment>
<dbReference type="EMBL" id="BAABDQ010000013">
    <property type="protein sequence ID" value="GAA3568356.1"/>
    <property type="molecule type" value="Genomic_DNA"/>
</dbReference>
<keyword evidence="1" id="KW-1133">Transmembrane helix</keyword>
<evidence type="ECO:0000256" key="1">
    <source>
        <dbReference type="SAM" id="Phobius"/>
    </source>
</evidence>
<keyword evidence="1" id="KW-0812">Transmembrane</keyword>
<gene>
    <name evidence="2" type="ORF">GCM10022419_056440</name>
</gene>
<protein>
    <recommendedName>
        <fullName evidence="4">DUF4231 domain-containing protein</fullName>
    </recommendedName>
</protein>
<sequence>MEKSWGQRQHEDFLKRWAQDDWDRHRRARSRRPEGLLTAMVLAGGGLLAAAYLGHSPAEVWNSALITAERFMDAWLNG</sequence>
<evidence type="ECO:0000313" key="3">
    <source>
        <dbReference type="Proteomes" id="UP001500630"/>
    </source>
</evidence>
<proteinExistence type="predicted"/>
<evidence type="ECO:0008006" key="4">
    <source>
        <dbReference type="Google" id="ProtNLM"/>
    </source>
</evidence>
<keyword evidence="1" id="KW-0472">Membrane</keyword>
<dbReference type="Proteomes" id="UP001500630">
    <property type="component" value="Unassembled WGS sequence"/>
</dbReference>
<keyword evidence="3" id="KW-1185">Reference proteome</keyword>